<dbReference type="EMBL" id="JABEMA010000100">
    <property type="protein sequence ID" value="NNH23119.1"/>
    <property type="molecule type" value="Genomic_DNA"/>
</dbReference>
<dbReference type="CDD" id="cd07716">
    <property type="entry name" value="RNaseZ_short-form-like_MBL-fold"/>
    <property type="match status" value="1"/>
</dbReference>
<dbReference type="PROSITE" id="PS51257">
    <property type="entry name" value="PROKAR_LIPOPROTEIN"/>
    <property type="match status" value="1"/>
</dbReference>
<dbReference type="PANTHER" id="PTHR46018:SF4">
    <property type="entry name" value="METALLO-HYDROLASE YHFI-RELATED"/>
    <property type="match status" value="1"/>
</dbReference>
<evidence type="ECO:0000313" key="3">
    <source>
        <dbReference type="Proteomes" id="UP000555552"/>
    </source>
</evidence>
<feature type="domain" description="Metallo-beta-lactamase" evidence="1">
    <location>
        <begin position="35"/>
        <end position="229"/>
    </location>
</feature>
<dbReference type="PANTHER" id="PTHR46018">
    <property type="entry name" value="ZINC PHOSPHODIESTERASE ELAC PROTEIN 1"/>
    <property type="match status" value="1"/>
</dbReference>
<dbReference type="AlphaFoldDB" id="A0A849BIU1"/>
<comment type="caution">
    <text evidence="2">The sequence shown here is derived from an EMBL/GenBank/DDBJ whole genome shotgun (WGS) entry which is preliminary data.</text>
</comment>
<dbReference type="GO" id="GO:0042781">
    <property type="term" value="F:3'-tRNA processing endoribonuclease activity"/>
    <property type="evidence" value="ECO:0007669"/>
    <property type="project" value="TreeGrafter"/>
</dbReference>
<keyword evidence="3" id="KW-1185">Reference proteome</keyword>
<dbReference type="Proteomes" id="UP000555552">
    <property type="component" value="Unassembled WGS sequence"/>
</dbReference>
<dbReference type="Gene3D" id="3.60.15.10">
    <property type="entry name" value="Ribonuclease Z/Hydroxyacylglutathione hydrolase-like"/>
    <property type="match status" value="1"/>
</dbReference>
<dbReference type="RefSeq" id="WP_171202949.1">
    <property type="nucleotide sequence ID" value="NZ_BAAANP010000006.1"/>
</dbReference>
<dbReference type="Pfam" id="PF12706">
    <property type="entry name" value="Lactamase_B_2"/>
    <property type="match status" value="1"/>
</dbReference>
<accession>A0A849BIU1</accession>
<evidence type="ECO:0000313" key="2">
    <source>
        <dbReference type="EMBL" id="NNH23119.1"/>
    </source>
</evidence>
<gene>
    <name evidence="2" type="ORF">HLB09_08445</name>
</gene>
<keyword evidence="2" id="KW-0378">Hydrolase</keyword>
<dbReference type="InterPro" id="IPR036866">
    <property type="entry name" value="RibonucZ/Hydroxyglut_hydro"/>
</dbReference>
<name>A0A849BIU1_9ACTN</name>
<proteinExistence type="predicted"/>
<evidence type="ECO:0000259" key="1">
    <source>
        <dbReference type="Pfam" id="PF12706"/>
    </source>
</evidence>
<reference evidence="2 3" key="1">
    <citation type="submission" date="2020-05" db="EMBL/GenBank/DDBJ databases">
        <title>MicrobeNet Type strains.</title>
        <authorList>
            <person name="Nicholson A.C."/>
        </authorList>
    </citation>
    <scope>NUCLEOTIDE SEQUENCE [LARGE SCALE GENOMIC DNA]</scope>
    <source>
        <strain evidence="2 3">JCM 14547</strain>
    </source>
</reference>
<dbReference type="InterPro" id="IPR001279">
    <property type="entry name" value="Metallo-B-lactamas"/>
</dbReference>
<protein>
    <submittedName>
        <fullName evidence="2">MBL fold metallo-hydrolase</fullName>
    </submittedName>
</protein>
<organism evidence="2 3">
    <name type="scientific">Pseudokineococcus marinus</name>
    <dbReference type="NCBI Taxonomy" id="351215"/>
    <lineage>
        <taxon>Bacteria</taxon>
        <taxon>Bacillati</taxon>
        <taxon>Actinomycetota</taxon>
        <taxon>Actinomycetes</taxon>
        <taxon>Kineosporiales</taxon>
        <taxon>Kineosporiaceae</taxon>
        <taxon>Pseudokineococcus</taxon>
    </lineage>
</organism>
<sequence length="269" mass="28136">MRLTVVGCSGSLPGPGGAASCYLLEADDGPGRRWRVLLDLGSGALGPLQRLVDLHALDAVLLSHLHADHCLDLCGLHVARTYDPALRERPAGRPEPLPVLGPAGTAEHLAAAYGPGSAPELAASFAVRAWRARTPLALGPWDVLVDRVDHPVEAYGIRLRERATGAVLTYTGDTDACPAVVDLARDADLLLAEAAFHEGRDAQRGVHLTGRRAAEVARDAGARSLLLTHLPPWNDPARTLGEAGGAGYTGPVALATPGLVVDVGHPPRR</sequence>
<dbReference type="SUPFAM" id="SSF56281">
    <property type="entry name" value="Metallo-hydrolase/oxidoreductase"/>
    <property type="match status" value="1"/>
</dbReference>